<protein>
    <submittedName>
        <fullName evidence="1">5-carboxymethyl-2-hydroxymuconate isomerase</fullName>
    </submittedName>
</protein>
<dbReference type="EMBL" id="QMKK01000030">
    <property type="protein sequence ID" value="RAX41237.1"/>
    <property type="molecule type" value="Genomic_DNA"/>
</dbReference>
<dbReference type="SUPFAM" id="SSF55331">
    <property type="entry name" value="Tautomerase/MIF"/>
    <property type="match status" value="1"/>
</dbReference>
<evidence type="ECO:0000313" key="2">
    <source>
        <dbReference type="Proteomes" id="UP000251205"/>
    </source>
</evidence>
<dbReference type="PANTHER" id="PTHR37950">
    <property type="entry name" value="4-HYDROXYPHENYLACETATE CATABOLISM PROTEIN"/>
    <property type="match status" value="1"/>
</dbReference>
<dbReference type="PANTHER" id="PTHR37950:SF1">
    <property type="entry name" value="4-HYDROXYPHENYLACETATE CATABOLISM PROTEIN"/>
    <property type="match status" value="1"/>
</dbReference>
<dbReference type="InterPro" id="IPR014347">
    <property type="entry name" value="Tautomerase/MIF_sf"/>
</dbReference>
<evidence type="ECO:0000313" key="1">
    <source>
        <dbReference type="EMBL" id="RAX41237.1"/>
    </source>
</evidence>
<gene>
    <name evidence="1" type="ORF">DQ393_11750</name>
</gene>
<dbReference type="OrthoDB" id="9814215at2"/>
<sequence length="122" mass="13504">MPHIIIDYSRGAAERVAIDELTRAVHRRVRDGGLVKPTVVRTFAREATISCVGDEHPDNHFVQIIVRMAPGRPLEVKRELLKSVLEAARDVAASALEAGRLGLRADLYESDPNFAFQDIAFA</sequence>
<dbReference type="CDD" id="cd00580">
    <property type="entry name" value="CHMI"/>
    <property type="match status" value="1"/>
</dbReference>
<keyword evidence="1" id="KW-0413">Isomerase</keyword>
<accession>A0A329YCI6</accession>
<dbReference type="GO" id="GO:0008704">
    <property type="term" value="F:5-carboxymethyl-2-hydroxymuconate delta-isomerase activity"/>
    <property type="evidence" value="ECO:0007669"/>
    <property type="project" value="InterPro"/>
</dbReference>
<dbReference type="Pfam" id="PF02962">
    <property type="entry name" value="CHMI"/>
    <property type="match status" value="1"/>
</dbReference>
<proteinExistence type="predicted"/>
<dbReference type="RefSeq" id="WP_112341959.1">
    <property type="nucleotide sequence ID" value="NZ_QMKK01000030.1"/>
</dbReference>
<name>A0A329YCI6_RHITR</name>
<comment type="caution">
    <text evidence="1">The sequence shown here is derived from an EMBL/GenBank/DDBJ whole genome shotgun (WGS) entry which is preliminary data.</text>
</comment>
<dbReference type="AlphaFoldDB" id="A0A329YCI6"/>
<organism evidence="1 2">
    <name type="scientific">Rhizobium tropici</name>
    <dbReference type="NCBI Taxonomy" id="398"/>
    <lineage>
        <taxon>Bacteria</taxon>
        <taxon>Pseudomonadati</taxon>
        <taxon>Pseudomonadota</taxon>
        <taxon>Alphaproteobacteria</taxon>
        <taxon>Hyphomicrobiales</taxon>
        <taxon>Rhizobiaceae</taxon>
        <taxon>Rhizobium/Agrobacterium group</taxon>
        <taxon>Rhizobium</taxon>
    </lineage>
</organism>
<dbReference type="InterPro" id="IPR004220">
    <property type="entry name" value="5-COMe_2-OHmuconate_Isoase"/>
</dbReference>
<dbReference type="Proteomes" id="UP000251205">
    <property type="component" value="Unassembled WGS sequence"/>
</dbReference>
<reference evidence="1 2" key="1">
    <citation type="submission" date="2018-06" db="EMBL/GenBank/DDBJ databases">
        <title>Whole Genome Sequence of an efficient microsymbiont, Rhizobium tropici.</title>
        <authorList>
            <person name="Srinivasan R."/>
            <person name="Singh H.V."/>
            <person name="Srivastava R."/>
            <person name="Kumari B."/>
            <person name="Radhakrishna A."/>
        </authorList>
    </citation>
    <scope>NUCLEOTIDE SEQUENCE [LARGE SCALE GENOMIC DNA]</scope>
    <source>
        <strain evidence="1 2">IGFRI Rhizo-19</strain>
    </source>
</reference>
<dbReference type="Gene3D" id="3.30.429.10">
    <property type="entry name" value="Macrophage Migration Inhibitory Factor"/>
    <property type="match status" value="1"/>
</dbReference>